<dbReference type="GO" id="GO:0006265">
    <property type="term" value="P:DNA topological change"/>
    <property type="evidence" value="ECO:0007669"/>
    <property type="project" value="InterPro"/>
</dbReference>
<feature type="domain" description="Toprim" evidence="12">
    <location>
        <begin position="418"/>
        <end position="532"/>
    </location>
</feature>
<dbReference type="SMART" id="SM00433">
    <property type="entry name" value="TOP2c"/>
    <property type="match status" value="1"/>
</dbReference>
<dbReference type="Gene3D" id="3.40.50.670">
    <property type="match status" value="1"/>
</dbReference>
<dbReference type="InterPro" id="IPR000565">
    <property type="entry name" value="Topo_IIA_B"/>
</dbReference>
<dbReference type="NCBIfam" id="NF011501">
    <property type="entry name" value="PRK14939.1"/>
    <property type="match status" value="1"/>
</dbReference>
<dbReference type="SUPFAM" id="SSF56719">
    <property type="entry name" value="Type II DNA topoisomerase"/>
    <property type="match status" value="1"/>
</dbReference>
<dbReference type="InterPro" id="IPR013506">
    <property type="entry name" value="Topo_IIA_bsu_dom2"/>
</dbReference>
<dbReference type="Pfam" id="PF01751">
    <property type="entry name" value="Toprim"/>
    <property type="match status" value="1"/>
</dbReference>
<comment type="catalytic activity">
    <reaction evidence="1">
        <text>ATP-dependent breakage, passage and rejoining of double-stranded DNA.</text>
        <dbReference type="EC" id="5.6.2.2"/>
    </reaction>
</comment>
<dbReference type="FunFam" id="3.30.230.10:FF:000005">
    <property type="entry name" value="DNA gyrase subunit B"/>
    <property type="match status" value="1"/>
</dbReference>
<dbReference type="EMBL" id="CAFBPF010000028">
    <property type="protein sequence ID" value="CAB5004541.1"/>
    <property type="molecule type" value="Genomic_DNA"/>
</dbReference>
<name>A0A6J7PHP5_9ZZZZ</name>
<dbReference type="GO" id="GO:0046872">
    <property type="term" value="F:metal ion binding"/>
    <property type="evidence" value="ECO:0007669"/>
    <property type="project" value="UniProtKB-KW"/>
</dbReference>
<comment type="cofactor">
    <cofactor evidence="2">
        <name>Mg(2+)</name>
        <dbReference type="ChEBI" id="CHEBI:18420"/>
    </cofactor>
</comment>
<dbReference type="GO" id="GO:0005524">
    <property type="term" value="F:ATP binding"/>
    <property type="evidence" value="ECO:0007669"/>
    <property type="project" value="UniProtKB-KW"/>
</dbReference>
<dbReference type="InterPro" id="IPR034160">
    <property type="entry name" value="TOPRIM_GyrB"/>
</dbReference>
<comment type="similarity">
    <text evidence="3">Belongs to the type II topoisomerase GyrB family.</text>
</comment>
<dbReference type="SUPFAM" id="SSF55874">
    <property type="entry name" value="ATPase domain of HSP90 chaperone/DNA topoisomerase II/histidine kinase"/>
    <property type="match status" value="1"/>
</dbReference>
<accession>A0A6J7PHP5</accession>
<reference evidence="17" key="1">
    <citation type="submission" date="2020-05" db="EMBL/GenBank/DDBJ databases">
        <authorList>
            <person name="Chiriac C."/>
            <person name="Salcher M."/>
            <person name="Ghai R."/>
            <person name="Kavagutti S V."/>
        </authorList>
    </citation>
    <scope>NUCLEOTIDE SEQUENCE</scope>
</reference>
<dbReference type="InterPro" id="IPR013759">
    <property type="entry name" value="Topo_IIA_B_C"/>
</dbReference>
<sequence length="633" mass="69749">MAYAAKDITVLKGLEPVRERPGMYIGSTGISGLHHLVYEVVDNSVDEAMAGHANRIDVTLLADGGCRVSDNGRGIPVDAHPEDPKKSAAEIVLTVLHAGGKFGGEGYKISGGLHGVGVSVVNALSSRLDLEIHRDGGKYEMTFKNGGKPTGPLKKVGDSKKTGTTVTFWADGTILEETEFRAQTLIERLREMAFLNKGLEIRFRDERPEPPLDQIFKFSGGIVDFVRHLNTTKEPIFKKVASFEDAVGTSIVEVAMQWNTGYHEGIHSFANNIATTEGGMHEEGFKKALTNAVNKYSRNKGFLKEKDVNLQGEDIREGLTAIISVRLTNPQFEGQTKTKLGNTEMRSLVEKSTNERFGDWLEENPSEAKAIVMKATQASRARLAARQARDLTRRRSLLESASMPGKLADCSSKDPSLSELFIVEGDSAGGSAKRARNPEFQAILPIRGKILNVERSRLDKMLKNEEIQALITACGTGIAEEFNKDKLRYHKIVLMSDADVDGSHIRTLLLTFFYRQMPEVVIAGHIYIAQPPLFRADLGKERHYLKDEAALNAFEAAHPGRRIETSRFKGLGEMDWQELGATTMGADTRTLLQVSVEEAAIADEVFSTLMGENVEARKGFIQSNAQDVRFLDI</sequence>
<dbReference type="EMBL" id="CAFBLK010000036">
    <property type="protein sequence ID" value="CAB4859170.1"/>
    <property type="molecule type" value="Genomic_DNA"/>
</dbReference>
<evidence type="ECO:0000256" key="11">
    <source>
        <dbReference type="ARBA" id="ARBA00023235"/>
    </source>
</evidence>
<dbReference type="NCBIfam" id="TIGR01059">
    <property type="entry name" value="gyrB"/>
    <property type="match status" value="1"/>
</dbReference>
<gene>
    <name evidence="13" type="ORF">UFOPK2242_00374</name>
    <name evidence="14" type="ORF">UFOPK2996_00291</name>
    <name evidence="15" type="ORF">UFOPK3317_00312</name>
    <name evidence="16" type="ORF">UFOPK3974_00068</name>
    <name evidence="17" type="ORF">UFOPK4071_00364</name>
</gene>
<dbReference type="InterPro" id="IPR014721">
    <property type="entry name" value="Ribsml_uS5_D2-typ_fold_subgr"/>
</dbReference>
<dbReference type="SMART" id="SM00387">
    <property type="entry name" value="HATPase_c"/>
    <property type="match status" value="1"/>
</dbReference>
<dbReference type="CDD" id="cd03366">
    <property type="entry name" value="TOPRIM_TopoIIA_GyrB"/>
    <property type="match status" value="1"/>
</dbReference>
<dbReference type="InterPro" id="IPR002288">
    <property type="entry name" value="DNA_gyrase_B_C"/>
</dbReference>
<dbReference type="InterPro" id="IPR001241">
    <property type="entry name" value="Topo_IIA"/>
</dbReference>
<dbReference type="InterPro" id="IPR011557">
    <property type="entry name" value="GyrB"/>
</dbReference>
<dbReference type="PROSITE" id="PS00177">
    <property type="entry name" value="TOPOISOMERASE_II"/>
    <property type="match status" value="1"/>
</dbReference>
<evidence type="ECO:0000256" key="10">
    <source>
        <dbReference type="ARBA" id="ARBA00023125"/>
    </source>
</evidence>
<dbReference type="EMBL" id="CAFBOR010000004">
    <property type="protein sequence ID" value="CAB4975807.1"/>
    <property type="molecule type" value="Genomic_DNA"/>
</dbReference>
<dbReference type="EC" id="5.6.2.2" evidence="4"/>
<evidence type="ECO:0000256" key="1">
    <source>
        <dbReference type="ARBA" id="ARBA00000185"/>
    </source>
</evidence>
<dbReference type="PROSITE" id="PS50880">
    <property type="entry name" value="TOPRIM"/>
    <property type="match status" value="1"/>
</dbReference>
<dbReference type="CDD" id="cd00822">
    <property type="entry name" value="TopoII_Trans_DNA_gyrase"/>
    <property type="match status" value="1"/>
</dbReference>
<dbReference type="SUPFAM" id="SSF54211">
    <property type="entry name" value="Ribosomal protein S5 domain 2-like"/>
    <property type="match status" value="1"/>
</dbReference>
<evidence type="ECO:0000313" key="14">
    <source>
        <dbReference type="EMBL" id="CAB4789135.1"/>
    </source>
</evidence>
<dbReference type="Pfam" id="PF00204">
    <property type="entry name" value="DNA_gyraseB"/>
    <property type="match status" value="1"/>
</dbReference>
<evidence type="ECO:0000256" key="3">
    <source>
        <dbReference type="ARBA" id="ARBA00010708"/>
    </source>
</evidence>
<proteinExistence type="inferred from homology"/>
<dbReference type="FunFam" id="3.30.565.10:FF:000002">
    <property type="entry name" value="DNA gyrase subunit B"/>
    <property type="match status" value="1"/>
</dbReference>
<dbReference type="Pfam" id="PF00986">
    <property type="entry name" value="DNA_gyraseB_C"/>
    <property type="match status" value="1"/>
</dbReference>
<keyword evidence="8" id="KW-0460">Magnesium</keyword>
<evidence type="ECO:0000256" key="4">
    <source>
        <dbReference type="ARBA" id="ARBA00012895"/>
    </source>
</evidence>
<dbReference type="InterPro" id="IPR003594">
    <property type="entry name" value="HATPase_dom"/>
</dbReference>
<evidence type="ECO:0000256" key="6">
    <source>
        <dbReference type="ARBA" id="ARBA00022741"/>
    </source>
</evidence>
<dbReference type="Gene3D" id="3.30.565.10">
    <property type="entry name" value="Histidine kinase-like ATPase, C-terminal domain"/>
    <property type="match status" value="1"/>
</dbReference>
<dbReference type="InterPro" id="IPR013760">
    <property type="entry name" value="Topo_IIA-like_dom_sf"/>
</dbReference>
<keyword evidence="10" id="KW-0238">DNA-binding</keyword>
<dbReference type="InterPro" id="IPR020568">
    <property type="entry name" value="Ribosomal_Su5_D2-typ_SF"/>
</dbReference>
<keyword evidence="9" id="KW-0799">Topoisomerase</keyword>
<organism evidence="17">
    <name type="scientific">freshwater metagenome</name>
    <dbReference type="NCBI Taxonomy" id="449393"/>
    <lineage>
        <taxon>unclassified sequences</taxon>
        <taxon>metagenomes</taxon>
        <taxon>ecological metagenomes</taxon>
    </lineage>
</organism>
<dbReference type="GO" id="GO:0005694">
    <property type="term" value="C:chromosome"/>
    <property type="evidence" value="ECO:0007669"/>
    <property type="project" value="InterPro"/>
</dbReference>
<dbReference type="AlphaFoldDB" id="A0A6J7PHP5"/>
<dbReference type="EMBL" id="CAEZWM010000027">
    <property type="protein sequence ID" value="CAB4650442.1"/>
    <property type="molecule type" value="Genomic_DNA"/>
</dbReference>
<dbReference type="Pfam" id="PF02518">
    <property type="entry name" value="HATPase_c"/>
    <property type="match status" value="1"/>
</dbReference>
<evidence type="ECO:0000313" key="17">
    <source>
        <dbReference type="EMBL" id="CAB5004541.1"/>
    </source>
</evidence>
<evidence type="ECO:0000313" key="16">
    <source>
        <dbReference type="EMBL" id="CAB4975807.1"/>
    </source>
</evidence>
<evidence type="ECO:0000256" key="8">
    <source>
        <dbReference type="ARBA" id="ARBA00022842"/>
    </source>
</evidence>
<evidence type="ECO:0000256" key="7">
    <source>
        <dbReference type="ARBA" id="ARBA00022840"/>
    </source>
</evidence>
<dbReference type="PRINTS" id="PR00418">
    <property type="entry name" value="TPI2FAMILY"/>
</dbReference>
<dbReference type="Gene3D" id="3.30.230.10">
    <property type="match status" value="1"/>
</dbReference>
<dbReference type="PRINTS" id="PR01159">
    <property type="entry name" value="DNAGYRASEB"/>
</dbReference>
<evidence type="ECO:0000256" key="5">
    <source>
        <dbReference type="ARBA" id="ARBA00022723"/>
    </source>
</evidence>
<keyword evidence="5" id="KW-0479">Metal-binding</keyword>
<keyword evidence="6" id="KW-0547">Nucleotide-binding</keyword>
<dbReference type="GO" id="GO:0003677">
    <property type="term" value="F:DNA binding"/>
    <property type="evidence" value="ECO:0007669"/>
    <property type="project" value="UniProtKB-KW"/>
</dbReference>
<keyword evidence="11" id="KW-0413">Isomerase</keyword>
<dbReference type="HAMAP" id="MF_01898">
    <property type="entry name" value="GyrB"/>
    <property type="match status" value="1"/>
</dbReference>
<dbReference type="PANTHER" id="PTHR45866:SF1">
    <property type="entry name" value="DNA GYRASE SUBUNIT B, MITOCHONDRIAL"/>
    <property type="match status" value="1"/>
</dbReference>
<dbReference type="EMBL" id="CAFAAH010000020">
    <property type="protein sequence ID" value="CAB4789135.1"/>
    <property type="molecule type" value="Genomic_DNA"/>
</dbReference>
<dbReference type="GO" id="GO:0034335">
    <property type="term" value="F:DNA negative supercoiling activity"/>
    <property type="evidence" value="ECO:0007669"/>
    <property type="project" value="UniProtKB-ARBA"/>
</dbReference>
<keyword evidence="7" id="KW-0067">ATP-binding</keyword>
<evidence type="ECO:0000256" key="9">
    <source>
        <dbReference type="ARBA" id="ARBA00023029"/>
    </source>
</evidence>
<dbReference type="InterPro" id="IPR006171">
    <property type="entry name" value="TOPRIM_dom"/>
</dbReference>
<protein>
    <recommendedName>
        <fullName evidence="4">DNA topoisomerase (ATP-hydrolyzing)</fullName>
        <ecNumber evidence="4">5.6.2.2</ecNumber>
    </recommendedName>
</protein>
<dbReference type="PANTHER" id="PTHR45866">
    <property type="entry name" value="DNA GYRASE/TOPOISOMERASE SUBUNIT B"/>
    <property type="match status" value="1"/>
</dbReference>
<dbReference type="FunFam" id="3.40.50.670:FF:000002">
    <property type="entry name" value="DNA gyrase subunit B"/>
    <property type="match status" value="1"/>
</dbReference>
<evidence type="ECO:0000259" key="12">
    <source>
        <dbReference type="PROSITE" id="PS50880"/>
    </source>
</evidence>
<dbReference type="InterPro" id="IPR018522">
    <property type="entry name" value="TopoIIA_CS"/>
</dbReference>
<dbReference type="CDD" id="cd16928">
    <property type="entry name" value="HATPase_GyrB-like"/>
    <property type="match status" value="1"/>
</dbReference>
<evidence type="ECO:0000313" key="13">
    <source>
        <dbReference type="EMBL" id="CAB4650442.1"/>
    </source>
</evidence>
<dbReference type="NCBIfam" id="NF004189">
    <property type="entry name" value="PRK05644.1"/>
    <property type="match status" value="1"/>
</dbReference>
<evidence type="ECO:0000256" key="2">
    <source>
        <dbReference type="ARBA" id="ARBA00001946"/>
    </source>
</evidence>
<evidence type="ECO:0000313" key="15">
    <source>
        <dbReference type="EMBL" id="CAB4859170.1"/>
    </source>
</evidence>
<dbReference type="InterPro" id="IPR036890">
    <property type="entry name" value="HATPase_C_sf"/>
</dbReference>